<sequence>MGGLISKTNQQLNQEFFNNIVQTNQQYCVAETTSDIGTSVVIVSDGTIGGDFTGIEYATNTDASCLMVSSMEANVSTILQASAEQTDTSETDIFSLFGNYLFNMDKETVYQSVTNDIYQINEAVCQSSTTTSTAGQYVYVTNEQIGGDFLGVSLSSDTSSNCTMNNMMKLTTYNQGAAEAEQDILDEGMFATFFNSLVSIIVAVVVVVIVVALVSVALAFAKKPKSSGAQAGQPGTVTLAV</sequence>
<keyword evidence="1" id="KW-0812">Transmembrane</keyword>
<evidence type="ECO:0000256" key="1">
    <source>
        <dbReference type="SAM" id="Phobius"/>
    </source>
</evidence>
<name>A0A6C0JSY9_9ZZZZ</name>
<accession>A0A6C0JSY9</accession>
<feature type="transmembrane region" description="Helical" evidence="1">
    <location>
        <begin position="197"/>
        <end position="221"/>
    </location>
</feature>
<dbReference type="AlphaFoldDB" id="A0A6C0JSY9"/>
<evidence type="ECO:0000313" key="2">
    <source>
        <dbReference type="EMBL" id="QHU08679.1"/>
    </source>
</evidence>
<organism evidence="2">
    <name type="scientific">viral metagenome</name>
    <dbReference type="NCBI Taxonomy" id="1070528"/>
    <lineage>
        <taxon>unclassified sequences</taxon>
        <taxon>metagenomes</taxon>
        <taxon>organismal metagenomes</taxon>
    </lineage>
</organism>
<protein>
    <submittedName>
        <fullName evidence="2">Uncharacterized protein</fullName>
    </submittedName>
</protein>
<proteinExistence type="predicted"/>
<keyword evidence="1" id="KW-0472">Membrane</keyword>
<reference evidence="2" key="1">
    <citation type="journal article" date="2020" name="Nature">
        <title>Giant virus diversity and host interactions through global metagenomics.</title>
        <authorList>
            <person name="Schulz F."/>
            <person name="Roux S."/>
            <person name="Paez-Espino D."/>
            <person name="Jungbluth S."/>
            <person name="Walsh D.A."/>
            <person name="Denef V.J."/>
            <person name="McMahon K.D."/>
            <person name="Konstantinidis K.T."/>
            <person name="Eloe-Fadrosh E.A."/>
            <person name="Kyrpides N.C."/>
            <person name="Woyke T."/>
        </authorList>
    </citation>
    <scope>NUCLEOTIDE SEQUENCE</scope>
    <source>
        <strain evidence="2">GVMAG-S-1063924-116</strain>
    </source>
</reference>
<dbReference type="EMBL" id="MN740698">
    <property type="protein sequence ID" value="QHU08679.1"/>
    <property type="molecule type" value="Genomic_DNA"/>
</dbReference>
<keyword evidence="1" id="KW-1133">Transmembrane helix</keyword>